<gene>
    <name evidence="1" type="ORF">Psch_02502</name>
</gene>
<evidence type="ECO:0000313" key="1">
    <source>
        <dbReference type="EMBL" id="TEB05461.1"/>
    </source>
</evidence>
<dbReference type="Proteomes" id="UP000298324">
    <property type="component" value="Unassembled WGS sequence"/>
</dbReference>
<dbReference type="SUPFAM" id="SSF89372">
    <property type="entry name" value="Fucose-specific lectin"/>
    <property type="match status" value="1"/>
</dbReference>
<dbReference type="GO" id="GO:0008237">
    <property type="term" value="F:metallopeptidase activity"/>
    <property type="evidence" value="ECO:0007669"/>
    <property type="project" value="InterPro"/>
</dbReference>
<sequence length="577" mass="61999">MSASDGAVVGTTQILNNGPAARRFNIVILSEGYQQAQLGQFANDAAAFVTRLSRTPPFHLVMNSINVFRVDVSSTDTGADDPVTCGGGGGTARTYFDATFCGDGTNQRLLTVNNTLALQVANAEVPQHRLVVVIVNSPIYGGSGGPVAVYSLAANAVDIALHEIGHTAFALADEYETFRGCASGELDHNNHPAVEPAAENVTVTGFNNIQRLKWRRYVRAGTALPTTRNANCAVCDPQPSPVPSGAVGAFEGADTYHCSAYRPEFDCKMRTLASDFCRVCSDVILHRLWQFSPLSVRFAWKGVGGDQTLYNGRASESYQYHLPDFKSSTGPALISDNQGAFMAWKGISNDQGIYYSVLRHIDGVTWDTQHNVPGVGTSTGPAAAMFQGRAYLAWKGAFNDQGINFTRFEGGLPAAQRNVPGVGTSTRPALAVYRGRLYMAWKGIANDQSMWFASFDGNQWSAQAPIPNVGTSAYPALAVIGDRLYMVWKGIEGDQSVWFTSFDGSRWAPQAPVPNVGTATGVSLSAGPDRLFMAWSGVAGDPSLYYTTFDGRTWGRQHNYLGTGSSAVPAVHVRYYG</sequence>
<organism evidence="1 2">
    <name type="scientific">Pelotomaculum schinkii</name>
    <dbReference type="NCBI Taxonomy" id="78350"/>
    <lineage>
        <taxon>Bacteria</taxon>
        <taxon>Bacillati</taxon>
        <taxon>Bacillota</taxon>
        <taxon>Clostridia</taxon>
        <taxon>Eubacteriales</taxon>
        <taxon>Desulfotomaculaceae</taxon>
        <taxon>Pelotomaculum</taxon>
    </lineage>
</organism>
<accession>A0A4Y7R9Y2</accession>
<dbReference type="InterPro" id="IPR024079">
    <property type="entry name" value="MetalloPept_cat_dom_sf"/>
</dbReference>
<reference evidence="1 2" key="1">
    <citation type="journal article" date="2018" name="Environ. Microbiol.">
        <title>Novel energy conservation strategies and behaviour of Pelotomaculum schinkii driving syntrophic propionate catabolism.</title>
        <authorList>
            <person name="Hidalgo-Ahumada C.A.P."/>
            <person name="Nobu M.K."/>
            <person name="Narihiro T."/>
            <person name="Tamaki H."/>
            <person name="Liu W.T."/>
            <person name="Kamagata Y."/>
            <person name="Stams A.J.M."/>
            <person name="Imachi H."/>
            <person name="Sousa D.Z."/>
        </authorList>
    </citation>
    <scope>NUCLEOTIDE SEQUENCE [LARGE SCALE GENOMIC DNA]</scope>
    <source>
        <strain evidence="1 2">HH</strain>
    </source>
</reference>
<evidence type="ECO:0000313" key="2">
    <source>
        <dbReference type="Proteomes" id="UP000298324"/>
    </source>
</evidence>
<dbReference type="EMBL" id="QFGA01000002">
    <property type="protein sequence ID" value="TEB05461.1"/>
    <property type="molecule type" value="Genomic_DNA"/>
</dbReference>
<dbReference type="Pfam" id="PF09471">
    <property type="entry name" value="Peptidase_M64"/>
    <property type="match status" value="2"/>
</dbReference>
<comment type="caution">
    <text evidence="1">The sequence shown here is derived from an EMBL/GenBank/DDBJ whole genome shotgun (WGS) entry which is preliminary data.</text>
</comment>
<dbReference type="AlphaFoldDB" id="A0A4Y7R9Y2"/>
<dbReference type="RefSeq" id="WP_190240516.1">
    <property type="nucleotide sequence ID" value="NZ_QFGA01000002.1"/>
</dbReference>
<dbReference type="Gene3D" id="3.40.390.10">
    <property type="entry name" value="Collagenase (Catalytic Domain)"/>
    <property type="match status" value="1"/>
</dbReference>
<keyword evidence="2" id="KW-1185">Reference proteome</keyword>
<protein>
    <submittedName>
        <fullName evidence="1">IgA Peptidase M64</fullName>
    </submittedName>
</protein>
<dbReference type="InterPro" id="IPR019026">
    <property type="entry name" value="Peptidase_M64_IgA"/>
</dbReference>
<name>A0A4Y7R9Y2_9FIRM</name>
<proteinExistence type="predicted"/>